<dbReference type="AlphaFoldDB" id="A0A3B0SX29"/>
<proteinExistence type="predicted"/>
<organism evidence="1">
    <name type="scientific">hydrothermal vent metagenome</name>
    <dbReference type="NCBI Taxonomy" id="652676"/>
    <lineage>
        <taxon>unclassified sequences</taxon>
        <taxon>metagenomes</taxon>
        <taxon>ecological metagenomes</taxon>
    </lineage>
</organism>
<protein>
    <submittedName>
        <fullName evidence="1">Uncharacterized protein</fullName>
    </submittedName>
</protein>
<accession>A0A3B0SX29</accession>
<evidence type="ECO:0000313" key="1">
    <source>
        <dbReference type="EMBL" id="VAW05627.1"/>
    </source>
</evidence>
<name>A0A3B0SX29_9ZZZZ</name>
<gene>
    <name evidence="1" type="ORF">MNBD_ACTINO02-540</name>
</gene>
<reference evidence="1" key="1">
    <citation type="submission" date="2018-06" db="EMBL/GenBank/DDBJ databases">
        <authorList>
            <person name="Zhirakovskaya E."/>
        </authorList>
    </citation>
    <scope>NUCLEOTIDE SEQUENCE</scope>
</reference>
<dbReference type="EMBL" id="UOEK01000320">
    <property type="protein sequence ID" value="VAW05627.1"/>
    <property type="molecule type" value="Genomic_DNA"/>
</dbReference>
<sequence length="52" mass="5904">MIARWRELNVSGDNRPLAVVRETFASISVDDATTPSLRLFAFLLVDPDRQGW</sequence>